<keyword evidence="2" id="KW-1185">Reference proteome</keyword>
<evidence type="ECO:0000313" key="1">
    <source>
        <dbReference type="EMBL" id="QKW53231.1"/>
    </source>
</evidence>
<proteinExistence type="predicted"/>
<dbReference type="RefSeq" id="WP_176164940.1">
    <property type="nucleotide sequence ID" value="NZ_CP054929.1"/>
</dbReference>
<dbReference type="EMBL" id="CP054929">
    <property type="protein sequence ID" value="QKW53231.1"/>
    <property type="molecule type" value="Genomic_DNA"/>
</dbReference>
<sequence>MGHYRGRQVHALNYAYTVYGVRYSSAPLSRNDWAYPKTWDDMLALCAAARRKGVAGWTYAGKYPYYPAFSLLPFIGRIGGARVLRDLDNLEAEAWRHPAVTAAFEAYVELGAKG</sequence>
<dbReference type="Proteomes" id="UP000509303">
    <property type="component" value="Chromosome"/>
</dbReference>
<accession>A0A7H8NFL6</accession>
<reference evidence="1 2" key="1">
    <citation type="submission" date="2020-06" db="EMBL/GenBank/DDBJ databases">
        <title>Genome mining for natural products.</title>
        <authorList>
            <person name="Zhang B."/>
            <person name="Shi J."/>
            <person name="Ge H."/>
        </authorList>
    </citation>
    <scope>NUCLEOTIDE SEQUENCE [LARGE SCALE GENOMIC DNA]</scope>
    <source>
        <strain evidence="1 2">NA00687</strain>
    </source>
</reference>
<evidence type="ECO:0008006" key="3">
    <source>
        <dbReference type="Google" id="ProtNLM"/>
    </source>
</evidence>
<name>A0A7H8NFL6_9ACTN</name>
<dbReference type="SUPFAM" id="SSF53850">
    <property type="entry name" value="Periplasmic binding protein-like II"/>
    <property type="match status" value="1"/>
</dbReference>
<organism evidence="1 2">
    <name type="scientific">Streptomyces buecherae</name>
    <dbReference type="NCBI Taxonomy" id="2763006"/>
    <lineage>
        <taxon>Bacteria</taxon>
        <taxon>Bacillati</taxon>
        <taxon>Actinomycetota</taxon>
        <taxon>Actinomycetes</taxon>
        <taxon>Kitasatosporales</taxon>
        <taxon>Streptomycetaceae</taxon>
        <taxon>Streptomyces</taxon>
    </lineage>
</organism>
<dbReference type="AlphaFoldDB" id="A0A7H8NFL6"/>
<gene>
    <name evidence="1" type="ORF">HUT08_30955</name>
</gene>
<dbReference type="Gene3D" id="3.40.190.10">
    <property type="entry name" value="Periplasmic binding protein-like II"/>
    <property type="match status" value="1"/>
</dbReference>
<evidence type="ECO:0000313" key="2">
    <source>
        <dbReference type="Proteomes" id="UP000509303"/>
    </source>
</evidence>
<protein>
    <recommendedName>
        <fullName evidence="3">Extracellular solute-binding protein</fullName>
    </recommendedName>
</protein>